<comment type="subcellular location">
    <subcellularLocation>
        <location evidence="1">Nucleus</location>
    </subcellularLocation>
</comment>
<dbReference type="GO" id="GO:0032454">
    <property type="term" value="F:histone H3K9 demethylase activity"/>
    <property type="evidence" value="ECO:0007669"/>
    <property type="project" value="InterPro"/>
</dbReference>
<keyword evidence="4" id="KW-0539">Nucleus</keyword>
<keyword evidence="3" id="KW-0479">Metal-binding</keyword>
<sequence>MGGCGKGTLNLRCVISDDWISQLLLKAQEIAHKYKLKELYTDSELHNGENGTSGGKLRKEAARENSDKNYIFCTAAARDARRADLRHFQPI</sequence>
<dbReference type="InterPro" id="IPR045109">
    <property type="entry name" value="LSDs-like"/>
</dbReference>
<evidence type="ECO:0000313" key="5">
    <source>
        <dbReference type="EMBL" id="PHT73209.1"/>
    </source>
</evidence>
<accession>A0A2G2YTZ5</accession>
<organism evidence="5 6">
    <name type="scientific">Capsicum annuum</name>
    <name type="common">Capsicum pepper</name>
    <dbReference type="NCBI Taxonomy" id="4072"/>
    <lineage>
        <taxon>Eukaryota</taxon>
        <taxon>Viridiplantae</taxon>
        <taxon>Streptophyta</taxon>
        <taxon>Embryophyta</taxon>
        <taxon>Tracheophyta</taxon>
        <taxon>Spermatophyta</taxon>
        <taxon>Magnoliopsida</taxon>
        <taxon>eudicotyledons</taxon>
        <taxon>Gunneridae</taxon>
        <taxon>Pentapetalae</taxon>
        <taxon>asterids</taxon>
        <taxon>lamiids</taxon>
        <taxon>Solanales</taxon>
        <taxon>Solanaceae</taxon>
        <taxon>Solanoideae</taxon>
        <taxon>Capsiceae</taxon>
        <taxon>Capsicum</taxon>
    </lineage>
</organism>
<evidence type="ECO:0000313" key="6">
    <source>
        <dbReference type="Proteomes" id="UP000222542"/>
    </source>
</evidence>
<evidence type="ECO:0000256" key="3">
    <source>
        <dbReference type="ARBA" id="ARBA00022723"/>
    </source>
</evidence>
<gene>
    <name evidence="5" type="ORF">T459_23994</name>
</gene>
<dbReference type="EMBL" id="AYRZ02000009">
    <property type="protein sequence ID" value="PHT73209.1"/>
    <property type="molecule type" value="Genomic_DNA"/>
</dbReference>
<evidence type="ECO:0000256" key="2">
    <source>
        <dbReference type="ARBA" id="ARBA00006801"/>
    </source>
</evidence>
<dbReference type="AlphaFoldDB" id="A0A2G2YTZ5"/>
<comment type="caution">
    <text evidence="5">The sequence shown here is derived from an EMBL/GenBank/DDBJ whole genome shotgun (WGS) entry which is preliminary data.</text>
</comment>
<name>A0A2G2YTZ5_CAPAN</name>
<keyword evidence="6" id="KW-1185">Reference proteome</keyword>
<dbReference type="Gramene" id="PHT73209">
    <property type="protein sequence ID" value="PHT73209"/>
    <property type="gene ID" value="T459_23994"/>
</dbReference>
<reference evidence="5 6" key="1">
    <citation type="journal article" date="2014" name="Nat. Genet.">
        <title>Genome sequence of the hot pepper provides insights into the evolution of pungency in Capsicum species.</title>
        <authorList>
            <person name="Kim S."/>
            <person name="Park M."/>
            <person name="Yeom S.I."/>
            <person name="Kim Y.M."/>
            <person name="Lee J.M."/>
            <person name="Lee H.A."/>
            <person name="Seo E."/>
            <person name="Choi J."/>
            <person name="Cheong K."/>
            <person name="Kim K.T."/>
            <person name="Jung K."/>
            <person name="Lee G.W."/>
            <person name="Oh S.K."/>
            <person name="Bae C."/>
            <person name="Kim S.B."/>
            <person name="Lee H.Y."/>
            <person name="Kim S.Y."/>
            <person name="Kim M.S."/>
            <person name="Kang B.C."/>
            <person name="Jo Y.D."/>
            <person name="Yang H.B."/>
            <person name="Jeong H.J."/>
            <person name="Kang W.H."/>
            <person name="Kwon J.K."/>
            <person name="Shin C."/>
            <person name="Lim J.Y."/>
            <person name="Park J.H."/>
            <person name="Huh J.H."/>
            <person name="Kim J.S."/>
            <person name="Kim B.D."/>
            <person name="Cohen O."/>
            <person name="Paran I."/>
            <person name="Suh M.C."/>
            <person name="Lee S.B."/>
            <person name="Kim Y.K."/>
            <person name="Shin Y."/>
            <person name="Noh S.J."/>
            <person name="Park J."/>
            <person name="Seo Y.S."/>
            <person name="Kwon S.Y."/>
            <person name="Kim H.A."/>
            <person name="Park J.M."/>
            <person name="Kim H.J."/>
            <person name="Choi S.B."/>
            <person name="Bosland P.W."/>
            <person name="Reeves G."/>
            <person name="Jo S.H."/>
            <person name="Lee B.W."/>
            <person name="Cho H.T."/>
            <person name="Choi H.S."/>
            <person name="Lee M.S."/>
            <person name="Yu Y."/>
            <person name="Do Choi Y."/>
            <person name="Park B.S."/>
            <person name="van Deynze A."/>
            <person name="Ashrafi H."/>
            <person name="Hill T."/>
            <person name="Kim W.T."/>
            <person name="Pai H.S."/>
            <person name="Ahn H.K."/>
            <person name="Yeam I."/>
            <person name="Giovannoni J.J."/>
            <person name="Rose J.K."/>
            <person name="Sorensen I."/>
            <person name="Lee S.J."/>
            <person name="Kim R.W."/>
            <person name="Choi I.Y."/>
            <person name="Choi B.S."/>
            <person name="Lim J.S."/>
            <person name="Lee Y.H."/>
            <person name="Choi D."/>
        </authorList>
    </citation>
    <scope>NUCLEOTIDE SEQUENCE [LARGE SCALE GENOMIC DNA]</scope>
    <source>
        <strain evidence="6">cv. CM334</strain>
    </source>
</reference>
<evidence type="ECO:0000256" key="4">
    <source>
        <dbReference type="ARBA" id="ARBA00023242"/>
    </source>
</evidence>
<dbReference type="GO" id="GO:0005634">
    <property type="term" value="C:nucleus"/>
    <property type="evidence" value="ECO:0007669"/>
    <property type="project" value="UniProtKB-SubCell"/>
</dbReference>
<comment type="similarity">
    <text evidence="2">Belongs to the JARID1 histone demethylase family.</text>
</comment>
<dbReference type="Proteomes" id="UP000222542">
    <property type="component" value="Unassembled WGS sequence"/>
</dbReference>
<dbReference type="PANTHER" id="PTHR12549">
    <property type="entry name" value="JMJC DOMAIN-CONTAINING HISTONE DEMETHYLATION PROTEIN"/>
    <property type="match status" value="1"/>
</dbReference>
<proteinExistence type="inferred from homology"/>
<evidence type="ECO:0000256" key="1">
    <source>
        <dbReference type="ARBA" id="ARBA00004123"/>
    </source>
</evidence>
<dbReference type="STRING" id="4072.A0A2G2YTZ5"/>
<protein>
    <submittedName>
        <fullName evidence="5">Uncharacterized protein</fullName>
    </submittedName>
</protein>
<dbReference type="GO" id="GO:0046872">
    <property type="term" value="F:metal ion binding"/>
    <property type="evidence" value="ECO:0007669"/>
    <property type="project" value="UniProtKB-KW"/>
</dbReference>
<dbReference type="PANTHER" id="PTHR12549:SF49">
    <property type="entry name" value="LYSINE-SPECIFIC DEMETHYLASE JMJ25-LIKE ISOFORM X1"/>
    <property type="match status" value="1"/>
</dbReference>
<reference evidence="5 6" key="2">
    <citation type="journal article" date="2017" name="Genome Biol.">
        <title>New reference genome sequences of hot pepper reveal the massive evolution of plant disease-resistance genes by retroduplication.</title>
        <authorList>
            <person name="Kim S."/>
            <person name="Park J."/>
            <person name="Yeom S.I."/>
            <person name="Kim Y.M."/>
            <person name="Seo E."/>
            <person name="Kim K.T."/>
            <person name="Kim M.S."/>
            <person name="Lee J.M."/>
            <person name="Cheong K."/>
            <person name="Shin H.S."/>
            <person name="Kim S.B."/>
            <person name="Han K."/>
            <person name="Lee J."/>
            <person name="Park M."/>
            <person name="Lee H.A."/>
            <person name="Lee H.Y."/>
            <person name="Lee Y."/>
            <person name="Oh S."/>
            <person name="Lee J.H."/>
            <person name="Choi E."/>
            <person name="Choi E."/>
            <person name="Lee S.E."/>
            <person name="Jeon J."/>
            <person name="Kim H."/>
            <person name="Choi G."/>
            <person name="Song H."/>
            <person name="Lee J."/>
            <person name="Lee S.C."/>
            <person name="Kwon J.K."/>
            <person name="Lee H.Y."/>
            <person name="Koo N."/>
            <person name="Hong Y."/>
            <person name="Kim R.W."/>
            <person name="Kang W.H."/>
            <person name="Huh J.H."/>
            <person name="Kang B.C."/>
            <person name="Yang T.J."/>
            <person name="Lee Y.H."/>
            <person name="Bennetzen J.L."/>
            <person name="Choi D."/>
        </authorList>
    </citation>
    <scope>NUCLEOTIDE SEQUENCE [LARGE SCALE GENOMIC DNA]</scope>
    <source>
        <strain evidence="6">cv. CM334</strain>
    </source>
</reference>